<dbReference type="InterPro" id="IPR035943">
    <property type="entry name" value="XisI-like_sf"/>
</dbReference>
<evidence type="ECO:0000313" key="2">
    <source>
        <dbReference type="Proteomes" id="UP000280307"/>
    </source>
</evidence>
<dbReference type="Proteomes" id="UP000280307">
    <property type="component" value="Unassembled WGS sequence"/>
</dbReference>
<dbReference type="CDD" id="cd16382">
    <property type="entry name" value="XisI-like"/>
    <property type="match status" value="1"/>
</dbReference>
<dbReference type="AlphaFoldDB" id="A0A426TZJ0"/>
<accession>A0A426TZJ0</accession>
<evidence type="ECO:0000313" key="1">
    <source>
        <dbReference type="EMBL" id="RRR71557.1"/>
    </source>
</evidence>
<reference evidence="1 2" key="1">
    <citation type="submission" date="2018-12" db="EMBL/GenBank/DDBJ databases">
        <title>Genome Sequence of Candidatus Viridilinea halotolerans isolated from saline sulfide-rich spring.</title>
        <authorList>
            <person name="Grouzdev D.S."/>
            <person name="Burganskaya E.I."/>
            <person name="Krutkina M.S."/>
            <person name="Sukhacheva M.V."/>
            <person name="Gorlenko V.M."/>
        </authorList>
    </citation>
    <scope>NUCLEOTIDE SEQUENCE [LARGE SCALE GENOMIC DNA]</scope>
    <source>
        <strain evidence="1">Chok-6</strain>
    </source>
</reference>
<dbReference type="InterPro" id="IPR014968">
    <property type="entry name" value="XisI"/>
</dbReference>
<dbReference type="Gene3D" id="3.30.310.110">
    <property type="entry name" value="XisI-like"/>
    <property type="match status" value="1"/>
</dbReference>
<dbReference type="Pfam" id="PF08869">
    <property type="entry name" value="XisI"/>
    <property type="match status" value="1"/>
</dbReference>
<name>A0A426TZJ0_9CHLR</name>
<dbReference type="SUPFAM" id="SSF143847">
    <property type="entry name" value="XisI-like"/>
    <property type="match status" value="1"/>
</dbReference>
<sequence>MDKLAQYRQFVQEILQEYAERRPAYGEIEMELTLDVEHDHYQLLSLGWNDLERIHGTLLHVDIRGGKIWIQYDGTEEGIANRLVDLGVPKSEIVLAFHPPYKRPYTGYATN</sequence>
<comment type="caution">
    <text evidence="1">The sequence shown here is derived from an EMBL/GenBank/DDBJ whole genome shotgun (WGS) entry which is preliminary data.</text>
</comment>
<proteinExistence type="predicted"/>
<organism evidence="1 2">
    <name type="scientific">Candidatus Viridilinea halotolerans</name>
    <dbReference type="NCBI Taxonomy" id="2491704"/>
    <lineage>
        <taxon>Bacteria</taxon>
        <taxon>Bacillati</taxon>
        <taxon>Chloroflexota</taxon>
        <taxon>Chloroflexia</taxon>
        <taxon>Chloroflexales</taxon>
        <taxon>Chloroflexineae</taxon>
        <taxon>Oscillochloridaceae</taxon>
        <taxon>Candidatus Viridilinea</taxon>
    </lineage>
</organism>
<gene>
    <name evidence="1" type="ORF">EI684_11395</name>
</gene>
<dbReference type="EMBL" id="RSAS01000441">
    <property type="protein sequence ID" value="RRR71557.1"/>
    <property type="molecule type" value="Genomic_DNA"/>
</dbReference>
<protein>
    <submittedName>
        <fullName evidence="1">XisI protein</fullName>
    </submittedName>
</protein>